<proteinExistence type="predicted"/>
<accession>A0A1J1I423</accession>
<sequence>MKIFLNLYLAICRTFQDFNKEICDVYANIFPHIFNRSSVTELLCRWGDYEKFKSGKSFS</sequence>
<dbReference type="Proteomes" id="UP000183832">
    <property type="component" value="Unassembled WGS sequence"/>
</dbReference>
<evidence type="ECO:0000313" key="1">
    <source>
        <dbReference type="EMBL" id="CRK95056.1"/>
    </source>
</evidence>
<evidence type="ECO:0000313" key="2">
    <source>
        <dbReference type="Proteomes" id="UP000183832"/>
    </source>
</evidence>
<reference evidence="1 2" key="1">
    <citation type="submission" date="2015-04" db="EMBL/GenBank/DDBJ databases">
        <authorList>
            <person name="Syromyatnikov M.Y."/>
            <person name="Popov V.N."/>
        </authorList>
    </citation>
    <scope>NUCLEOTIDE SEQUENCE [LARGE SCALE GENOMIC DNA]</scope>
</reference>
<dbReference type="AlphaFoldDB" id="A0A1J1I423"/>
<dbReference type="EMBL" id="CVRI01000040">
    <property type="protein sequence ID" value="CRK95056.1"/>
    <property type="molecule type" value="Genomic_DNA"/>
</dbReference>
<protein>
    <submittedName>
        <fullName evidence="1">CLUMA_CG008539, isoform A</fullName>
    </submittedName>
</protein>
<gene>
    <name evidence="1" type="ORF">CLUMA_CG008539</name>
</gene>
<keyword evidence="2" id="KW-1185">Reference proteome</keyword>
<organism evidence="1 2">
    <name type="scientific">Clunio marinus</name>
    <dbReference type="NCBI Taxonomy" id="568069"/>
    <lineage>
        <taxon>Eukaryota</taxon>
        <taxon>Metazoa</taxon>
        <taxon>Ecdysozoa</taxon>
        <taxon>Arthropoda</taxon>
        <taxon>Hexapoda</taxon>
        <taxon>Insecta</taxon>
        <taxon>Pterygota</taxon>
        <taxon>Neoptera</taxon>
        <taxon>Endopterygota</taxon>
        <taxon>Diptera</taxon>
        <taxon>Nematocera</taxon>
        <taxon>Chironomoidea</taxon>
        <taxon>Chironomidae</taxon>
        <taxon>Clunio</taxon>
    </lineage>
</organism>
<name>A0A1J1I423_9DIPT</name>